<keyword evidence="3 7" id="KW-0378">Hydrolase</keyword>
<dbReference type="EMBL" id="MK072069">
    <property type="protein sequence ID" value="AYV78022.1"/>
    <property type="molecule type" value="Genomic_DNA"/>
</dbReference>
<comment type="cofactor">
    <cofactor evidence="1">
        <name>Mn(2+)</name>
        <dbReference type="ChEBI" id="CHEBI:29035"/>
    </cofactor>
</comment>
<feature type="domain" description="Nudix hydrolase" evidence="6">
    <location>
        <begin position="24"/>
        <end position="249"/>
    </location>
</feature>
<evidence type="ECO:0000256" key="1">
    <source>
        <dbReference type="ARBA" id="ARBA00001936"/>
    </source>
</evidence>
<comment type="cofactor">
    <cofactor evidence="2">
        <name>Mg(2+)</name>
        <dbReference type="ChEBI" id="CHEBI:18420"/>
    </cofactor>
</comment>
<dbReference type="Gene3D" id="3.90.79.10">
    <property type="entry name" value="Nucleoside Triphosphate Pyrophosphohydrolase"/>
    <property type="match status" value="1"/>
</dbReference>
<dbReference type="GO" id="GO:0006754">
    <property type="term" value="P:ATP biosynthetic process"/>
    <property type="evidence" value="ECO:0007669"/>
    <property type="project" value="TreeGrafter"/>
</dbReference>
<proteinExistence type="predicted"/>
<dbReference type="GO" id="GO:0004081">
    <property type="term" value="F:bis(5'-nucleosyl)-tetraphosphatase (asymmetrical) activity"/>
    <property type="evidence" value="ECO:0007669"/>
    <property type="project" value="TreeGrafter"/>
</dbReference>
<sequence length="258" mass="30981">MDNYYKYVKYKNKYLKLKYGGSNSSVTSYGIILLNLNGPEPKILMVRRRETFGYTDFVRGKYDPDDKEKLTKLFEEMTVDEYEKISKNNFQKLWDDKWLHNDKKNLPYIKKEYFMARDKFNRISNLKYYLHNVKPKYNEKEWQIPKGWCNKGEKNLECAIREFKEETGLNESDIEFMSDMEPLVENRLGTDGKRYKYIYYVAKSTNNKIPSILTKSQKSEIDTIKYFSCADVPIRFDNPERRTIIEKICAFYRNINSL</sequence>
<keyword evidence="4" id="KW-0460">Magnesium</keyword>
<accession>A0A3G4ZSY1</accession>
<organism evidence="7">
    <name type="scientific">Edafosvirus sp</name>
    <dbReference type="NCBI Taxonomy" id="2487765"/>
    <lineage>
        <taxon>Viruses</taxon>
        <taxon>Varidnaviria</taxon>
        <taxon>Bamfordvirae</taxon>
        <taxon>Nucleocytoviricota</taxon>
        <taxon>Megaviricetes</taxon>
        <taxon>Imitervirales</taxon>
        <taxon>Mimiviridae</taxon>
        <taxon>Klosneuvirinae</taxon>
    </lineage>
</organism>
<dbReference type="PANTHER" id="PTHR21340">
    <property type="entry name" value="DIADENOSINE 5,5-P1,P4-TETRAPHOSPHATE PYROPHOSPHOHYDROLASE MUTT"/>
    <property type="match status" value="1"/>
</dbReference>
<keyword evidence="5" id="KW-0464">Manganese</keyword>
<dbReference type="PROSITE" id="PS51462">
    <property type="entry name" value="NUDIX"/>
    <property type="match status" value="1"/>
</dbReference>
<dbReference type="GO" id="GO:0006167">
    <property type="term" value="P:AMP biosynthetic process"/>
    <property type="evidence" value="ECO:0007669"/>
    <property type="project" value="TreeGrafter"/>
</dbReference>
<evidence type="ECO:0000256" key="3">
    <source>
        <dbReference type="ARBA" id="ARBA00022801"/>
    </source>
</evidence>
<evidence type="ECO:0000256" key="2">
    <source>
        <dbReference type="ARBA" id="ARBA00001946"/>
    </source>
</evidence>
<dbReference type="InterPro" id="IPR000086">
    <property type="entry name" value="NUDIX_hydrolase_dom"/>
</dbReference>
<reference evidence="7" key="1">
    <citation type="submission" date="2018-10" db="EMBL/GenBank/DDBJ databases">
        <title>Hidden diversity of soil giant viruses.</title>
        <authorList>
            <person name="Schulz F."/>
            <person name="Alteio L."/>
            <person name="Goudeau D."/>
            <person name="Ryan E.M."/>
            <person name="Malmstrom R.R."/>
            <person name="Blanchard J."/>
            <person name="Woyke T."/>
        </authorList>
    </citation>
    <scope>NUCLEOTIDE SEQUENCE</scope>
    <source>
        <strain evidence="7">EDV1</strain>
    </source>
</reference>
<dbReference type="PROSITE" id="PS00893">
    <property type="entry name" value="NUDIX_BOX"/>
    <property type="match status" value="1"/>
</dbReference>
<gene>
    <name evidence="7" type="ORF">Edafosvirus4_6</name>
</gene>
<protein>
    <submittedName>
        <fullName evidence="7">NUDIX hydrolase</fullName>
    </submittedName>
</protein>
<dbReference type="InterPro" id="IPR051325">
    <property type="entry name" value="Nudix_hydrolase_domain"/>
</dbReference>
<evidence type="ECO:0000256" key="5">
    <source>
        <dbReference type="ARBA" id="ARBA00023211"/>
    </source>
</evidence>
<dbReference type="Pfam" id="PF00293">
    <property type="entry name" value="NUDIX"/>
    <property type="match status" value="1"/>
</dbReference>
<evidence type="ECO:0000259" key="6">
    <source>
        <dbReference type="PROSITE" id="PS51462"/>
    </source>
</evidence>
<evidence type="ECO:0000313" key="7">
    <source>
        <dbReference type="EMBL" id="AYV78022.1"/>
    </source>
</evidence>
<evidence type="ECO:0000256" key="4">
    <source>
        <dbReference type="ARBA" id="ARBA00022842"/>
    </source>
</evidence>
<dbReference type="SUPFAM" id="SSF55811">
    <property type="entry name" value="Nudix"/>
    <property type="match status" value="1"/>
</dbReference>
<dbReference type="InterPro" id="IPR020084">
    <property type="entry name" value="NUDIX_hydrolase_CS"/>
</dbReference>
<dbReference type="InterPro" id="IPR015797">
    <property type="entry name" value="NUDIX_hydrolase-like_dom_sf"/>
</dbReference>
<name>A0A3G4ZSY1_9VIRU</name>
<dbReference type="PANTHER" id="PTHR21340:SF0">
    <property type="entry name" value="BIS(5'-NUCLEOSYL)-TETRAPHOSPHATASE [ASYMMETRICAL]"/>
    <property type="match status" value="1"/>
</dbReference>